<protein>
    <submittedName>
        <fullName evidence="2">Uncharacterized protein</fullName>
    </submittedName>
</protein>
<dbReference type="AlphaFoldDB" id="A0A6J4S2X5"/>
<feature type="compositionally biased region" description="Basic residues" evidence="1">
    <location>
        <begin position="1"/>
        <end position="24"/>
    </location>
</feature>
<gene>
    <name evidence="2" type="ORF">AVDCRST_MAG45-234</name>
</gene>
<evidence type="ECO:0000313" key="2">
    <source>
        <dbReference type="EMBL" id="CAA9482183.1"/>
    </source>
</evidence>
<feature type="compositionally biased region" description="Basic residues" evidence="1">
    <location>
        <begin position="47"/>
        <end position="69"/>
    </location>
</feature>
<feature type="compositionally biased region" description="Low complexity" evidence="1">
    <location>
        <begin position="25"/>
        <end position="34"/>
    </location>
</feature>
<organism evidence="2">
    <name type="scientific">uncultured Solirubrobacterales bacterium</name>
    <dbReference type="NCBI Taxonomy" id="768556"/>
    <lineage>
        <taxon>Bacteria</taxon>
        <taxon>Bacillati</taxon>
        <taxon>Actinomycetota</taxon>
        <taxon>Thermoleophilia</taxon>
        <taxon>Solirubrobacterales</taxon>
        <taxon>environmental samples</taxon>
    </lineage>
</organism>
<accession>A0A6J4S2X5</accession>
<feature type="non-terminal residue" evidence="2">
    <location>
        <position position="129"/>
    </location>
</feature>
<sequence>ERSRAASRARRRRLGGASRARRGGRAASPGVSSADSPLRARGGQVPSRRRAGALRRGRRPRRRRRRPSRPRQPSEHHGPRSVHSRSQGEPAAGPASAAGRLGGRLRPCISRLARSEPDRGHALSGAAAV</sequence>
<feature type="region of interest" description="Disordered" evidence="1">
    <location>
        <begin position="1"/>
        <end position="129"/>
    </location>
</feature>
<name>A0A6J4S2X5_9ACTN</name>
<feature type="compositionally biased region" description="Low complexity" evidence="1">
    <location>
        <begin position="88"/>
        <end position="107"/>
    </location>
</feature>
<dbReference type="EMBL" id="CADCVU010000019">
    <property type="protein sequence ID" value="CAA9482183.1"/>
    <property type="molecule type" value="Genomic_DNA"/>
</dbReference>
<proteinExistence type="predicted"/>
<evidence type="ECO:0000256" key="1">
    <source>
        <dbReference type="SAM" id="MobiDB-lite"/>
    </source>
</evidence>
<feature type="non-terminal residue" evidence="2">
    <location>
        <position position="1"/>
    </location>
</feature>
<reference evidence="2" key="1">
    <citation type="submission" date="2020-02" db="EMBL/GenBank/DDBJ databases">
        <authorList>
            <person name="Meier V. D."/>
        </authorList>
    </citation>
    <scope>NUCLEOTIDE SEQUENCE</scope>
    <source>
        <strain evidence="2">AVDCRST_MAG45</strain>
    </source>
</reference>